<dbReference type="RefSeq" id="WP_354693625.1">
    <property type="nucleotide sequence ID" value="NZ_JAZHOG010000001.1"/>
</dbReference>
<accession>A0AAW9R9F0</accession>
<name>A0AAW9R9F0_9GAMM</name>
<proteinExistence type="predicted"/>
<reference evidence="1 2" key="1">
    <citation type="submission" date="2024-02" db="EMBL/GenBank/DDBJ databases">
        <title>A novel Wenzhouxiangellaceae bacterium, isolated from coastal sediments.</title>
        <authorList>
            <person name="Du Z.-J."/>
            <person name="Ye Y.-Q."/>
            <person name="Zhang X.-Y."/>
        </authorList>
    </citation>
    <scope>NUCLEOTIDE SEQUENCE [LARGE SCALE GENOMIC DNA]</scope>
    <source>
        <strain evidence="1 2">CH-27</strain>
    </source>
</reference>
<dbReference type="Proteomes" id="UP001359886">
    <property type="component" value="Unassembled WGS sequence"/>
</dbReference>
<evidence type="ECO:0000313" key="1">
    <source>
        <dbReference type="EMBL" id="MEJ8566302.1"/>
    </source>
</evidence>
<protein>
    <submittedName>
        <fullName evidence="1">Uncharacterized protein</fullName>
    </submittedName>
</protein>
<gene>
    <name evidence="1" type="ORF">V3330_01585</name>
</gene>
<dbReference type="AlphaFoldDB" id="A0AAW9R9F0"/>
<comment type="caution">
    <text evidence="1">The sequence shown here is derived from an EMBL/GenBank/DDBJ whole genome shotgun (WGS) entry which is preliminary data.</text>
</comment>
<evidence type="ECO:0000313" key="2">
    <source>
        <dbReference type="Proteomes" id="UP001359886"/>
    </source>
</evidence>
<dbReference type="EMBL" id="JAZHOG010000001">
    <property type="protein sequence ID" value="MEJ8566302.1"/>
    <property type="molecule type" value="Genomic_DNA"/>
</dbReference>
<sequence length="200" mass="22732">MPRYLWILLALLSIFAWRQWSQREIVHPPGQLSPRPPIQQALTPDSPLTLGEFELQPRAAFQVHARVLSTRRYRWGREADLAPVDLALGWGPMSDQAVLDRMDISQGNRWYFTHYTLPAPLPDGAIIRNSSNMHMVPAEPWIHDELLDLRPGDVVRLEGFLVDARDSAGFTWTTSLSREDTGNGACELFYVSAFSRAPRP</sequence>
<keyword evidence="2" id="KW-1185">Reference proteome</keyword>
<organism evidence="1 2">
    <name type="scientific">Elongatibacter sediminis</name>
    <dbReference type="NCBI Taxonomy" id="3119006"/>
    <lineage>
        <taxon>Bacteria</taxon>
        <taxon>Pseudomonadati</taxon>
        <taxon>Pseudomonadota</taxon>
        <taxon>Gammaproteobacteria</taxon>
        <taxon>Chromatiales</taxon>
        <taxon>Wenzhouxiangellaceae</taxon>
        <taxon>Elongatibacter</taxon>
    </lineage>
</organism>